<feature type="compositionally biased region" description="Low complexity" evidence="1">
    <location>
        <begin position="173"/>
        <end position="194"/>
    </location>
</feature>
<feature type="compositionally biased region" description="Low complexity" evidence="1">
    <location>
        <begin position="206"/>
        <end position="234"/>
    </location>
</feature>
<keyword evidence="3" id="KW-1185">Reference proteome</keyword>
<evidence type="ECO:0000256" key="1">
    <source>
        <dbReference type="SAM" id="MobiDB-lite"/>
    </source>
</evidence>
<feature type="compositionally biased region" description="Basic residues" evidence="1">
    <location>
        <begin position="375"/>
        <end position="384"/>
    </location>
</feature>
<feature type="region of interest" description="Disordered" evidence="1">
    <location>
        <begin position="128"/>
        <end position="151"/>
    </location>
</feature>
<dbReference type="Proteomes" id="UP001189429">
    <property type="component" value="Unassembled WGS sequence"/>
</dbReference>
<accession>A0ABN9SJD1</accession>
<feature type="compositionally biased region" description="Low complexity" evidence="1">
    <location>
        <begin position="385"/>
        <end position="402"/>
    </location>
</feature>
<name>A0ABN9SJD1_9DINO</name>
<comment type="caution">
    <text evidence="2">The sequence shown here is derived from an EMBL/GenBank/DDBJ whole genome shotgun (WGS) entry which is preliminary data.</text>
</comment>
<gene>
    <name evidence="2" type="ORF">PCOR1329_LOCUS30070</name>
</gene>
<protein>
    <submittedName>
        <fullName evidence="2">Uncharacterized protein</fullName>
    </submittedName>
</protein>
<feature type="compositionally biased region" description="Low complexity" evidence="1">
    <location>
        <begin position="142"/>
        <end position="151"/>
    </location>
</feature>
<sequence length="417" mass="43274">MAVLAIPLRQRVARGAEDIETEVAGWTALADRLRGEKMEMAAECIKHWKAKSTFTQVGEESKLRDLFYIHVFVPMGEPPSTLTVPANLMASKCLQKLGSEIKPGPPPRGGPERNIQNSLQTMLKDLMMPPAPAAKPSGNSTAPAAAAPAPAAEAGDAASPAAEAAVPAAPAVAPAAGAPSGEGAVGVEGVLPPRSRARRRGPPQPLGSSPPGARAATRPGEMAAAAALRPGPPRGCRMGPEAGGGFSLEDVRLLAADFYASGYTKLGGAALGMVAAVLREGEAVAQHCPRALLQAALLRMEDLLLSVYQRSAESGVLQKEALKEASDLQLRADALEARLGGGLAAGALDASWPLARGAGRVRRYHTCCGTTCSSRSRRGRRWSSRARSPTSSSTTRWRTSPRCWRAWGSSGGPAAAP</sequence>
<evidence type="ECO:0000313" key="2">
    <source>
        <dbReference type="EMBL" id="CAK0831816.1"/>
    </source>
</evidence>
<proteinExistence type="predicted"/>
<organism evidence="2 3">
    <name type="scientific">Prorocentrum cordatum</name>
    <dbReference type="NCBI Taxonomy" id="2364126"/>
    <lineage>
        <taxon>Eukaryota</taxon>
        <taxon>Sar</taxon>
        <taxon>Alveolata</taxon>
        <taxon>Dinophyceae</taxon>
        <taxon>Prorocentrales</taxon>
        <taxon>Prorocentraceae</taxon>
        <taxon>Prorocentrum</taxon>
    </lineage>
</organism>
<feature type="region of interest" description="Disordered" evidence="1">
    <location>
        <begin position="173"/>
        <end position="234"/>
    </location>
</feature>
<feature type="region of interest" description="Disordered" evidence="1">
    <location>
        <begin position="373"/>
        <end position="417"/>
    </location>
</feature>
<evidence type="ECO:0000313" key="3">
    <source>
        <dbReference type="Proteomes" id="UP001189429"/>
    </source>
</evidence>
<reference evidence="2" key="1">
    <citation type="submission" date="2023-10" db="EMBL/GenBank/DDBJ databases">
        <authorList>
            <person name="Chen Y."/>
            <person name="Shah S."/>
            <person name="Dougan E. K."/>
            <person name="Thang M."/>
            <person name="Chan C."/>
        </authorList>
    </citation>
    <scope>NUCLEOTIDE SEQUENCE [LARGE SCALE GENOMIC DNA]</scope>
</reference>
<dbReference type="EMBL" id="CAUYUJ010011459">
    <property type="protein sequence ID" value="CAK0831816.1"/>
    <property type="molecule type" value="Genomic_DNA"/>
</dbReference>